<keyword evidence="6 7" id="KW-0472">Membrane</keyword>
<dbReference type="Pfam" id="PF01313">
    <property type="entry name" value="Bac_export_3"/>
    <property type="match status" value="1"/>
</dbReference>
<dbReference type="PRINTS" id="PR00952">
    <property type="entry name" value="TYPE3IMQPROT"/>
</dbReference>
<dbReference type="InterPro" id="IPR002191">
    <property type="entry name" value="Bac_export_3"/>
</dbReference>
<dbReference type="PANTHER" id="PTHR34040">
    <property type="entry name" value="FLAGELLAR BIOSYNTHETIC PROTEIN FLIQ"/>
    <property type="match status" value="1"/>
</dbReference>
<dbReference type="EMBL" id="PEBW01000002">
    <property type="protein sequence ID" value="PTQ52655.1"/>
    <property type="molecule type" value="Genomic_DNA"/>
</dbReference>
<dbReference type="PANTHER" id="PTHR34040:SF2">
    <property type="entry name" value="FLAGELLAR BIOSYNTHETIC PROTEIN FLIQ"/>
    <property type="match status" value="1"/>
</dbReference>
<keyword evidence="4 7" id="KW-0812">Transmembrane</keyword>
<proteinExistence type="inferred from homology"/>
<evidence type="ECO:0000313" key="8">
    <source>
        <dbReference type="EMBL" id="PTQ52655.1"/>
    </source>
</evidence>
<dbReference type="GO" id="GO:0009306">
    <property type="term" value="P:protein secretion"/>
    <property type="evidence" value="ECO:0007669"/>
    <property type="project" value="InterPro"/>
</dbReference>
<dbReference type="PIRSF" id="PIRSF004669">
    <property type="entry name" value="FliQ"/>
    <property type="match status" value="1"/>
</dbReference>
<comment type="caution">
    <text evidence="8">The sequence shown here is derived from an EMBL/GenBank/DDBJ whole genome shotgun (WGS) entry which is preliminary data.</text>
</comment>
<dbReference type="AlphaFoldDB" id="A0A2T5G8Z6"/>
<comment type="similarity">
    <text evidence="2">Belongs to the FliQ/MopD/SpaQ family.</text>
</comment>
<evidence type="ECO:0000256" key="1">
    <source>
        <dbReference type="ARBA" id="ARBA00004651"/>
    </source>
</evidence>
<evidence type="ECO:0000256" key="6">
    <source>
        <dbReference type="ARBA" id="ARBA00023136"/>
    </source>
</evidence>
<evidence type="ECO:0000256" key="7">
    <source>
        <dbReference type="SAM" id="Phobius"/>
    </source>
</evidence>
<evidence type="ECO:0000256" key="2">
    <source>
        <dbReference type="ARBA" id="ARBA00006156"/>
    </source>
</evidence>
<evidence type="ECO:0000313" key="9">
    <source>
        <dbReference type="Proteomes" id="UP000244016"/>
    </source>
</evidence>
<evidence type="ECO:0000256" key="4">
    <source>
        <dbReference type="ARBA" id="ARBA00022692"/>
    </source>
</evidence>
<evidence type="ECO:0000256" key="3">
    <source>
        <dbReference type="ARBA" id="ARBA00022475"/>
    </source>
</evidence>
<keyword evidence="5 7" id="KW-1133">Transmembrane helix</keyword>
<feature type="transmembrane region" description="Helical" evidence="7">
    <location>
        <begin position="13"/>
        <end position="37"/>
    </location>
</feature>
<organism evidence="8 9">
    <name type="scientific">Brockia lithotrophica</name>
    <dbReference type="NCBI Taxonomy" id="933949"/>
    <lineage>
        <taxon>Bacteria</taxon>
        <taxon>Bacillati</taxon>
        <taxon>Bacillota</taxon>
        <taxon>Bacilli</taxon>
        <taxon>Bacillales</taxon>
        <taxon>Bacillales Family X. Incertae Sedis</taxon>
        <taxon>Brockia</taxon>
    </lineage>
</organism>
<comment type="subcellular location">
    <subcellularLocation>
        <location evidence="1">Cell membrane</location>
        <topology evidence="1">Multi-pass membrane protein</topology>
    </subcellularLocation>
</comment>
<keyword evidence="3" id="KW-1003">Cell membrane</keyword>
<sequence>MTPETVQYVFREVLGTLFLLLTPILGAGLAVGVLFGILQAATQIQEQTLVFVPKLFAMFFVIGLLGKWMLGVLVELTYRLLALAGNLGG</sequence>
<evidence type="ECO:0000256" key="5">
    <source>
        <dbReference type="ARBA" id="ARBA00022989"/>
    </source>
</evidence>
<feature type="transmembrane region" description="Helical" evidence="7">
    <location>
        <begin position="49"/>
        <end position="70"/>
    </location>
</feature>
<keyword evidence="8" id="KW-0966">Cell projection</keyword>
<name>A0A2T5G8Z6_9BACL</name>
<keyword evidence="8" id="KW-0282">Flagellum</keyword>
<dbReference type="Proteomes" id="UP000244016">
    <property type="component" value="Unassembled WGS sequence"/>
</dbReference>
<keyword evidence="8" id="KW-0969">Cilium</keyword>
<protein>
    <submittedName>
        <fullName evidence="8">Flagellar biosynthesis protein FliQ</fullName>
    </submittedName>
</protein>
<reference evidence="8 9" key="1">
    <citation type="submission" date="2017-08" db="EMBL/GenBank/DDBJ databases">
        <title>Burning lignite coal seam in the remote Altai Mountains harbors a hydrogen-driven thermophilic microbial community.</title>
        <authorList>
            <person name="Kadnikov V.V."/>
            <person name="Mardanov A.V."/>
            <person name="Ivasenko D."/>
            <person name="Beletsky A.V."/>
            <person name="Karnachuk O.V."/>
            <person name="Ravin N.V."/>
        </authorList>
    </citation>
    <scope>NUCLEOTIDE SEQUENCE [LARGE SCALE GENOMIC DNA]</scope>
    <source>
        <strain evidence="8">AL31</strain>
    </source>
</reference>
<dbReference type="GO" id="GO:0005886">
    <property type="term" value="C:plasma membrane"/>
    <property type="evidence" value="ECO:0007669"/>
    <property type="project" value="UniProtKB-SubCell"/>
</dbReference>
<gene>
    <name evidence="8" type="ORF">BLITH_0834</name>
</gene>
<accession>A0A2T5G8Z6</accession>